<dbReference type="GO" id="GO:0004721">
    <property type="term" value="F:phosphoprotein phosphatase activity"/>
    <property type="evidence" value="ECO:0007669"/>
    <property type="project" value="TreeGrafter"/>
</dbReference>
<keyword evidence="6" id="KW-0902">Two-component regulatory system</keyword>
<dbReference type="InterPro" id="IPR000014">
    <property type="entry name" value="PAS"/>
</dbReference>
<protein>
    <recommendedName>
        <fullName evidence="2">histidine kinase</fullName>
        <ecNumber evidence="2">2.7.13.3</ecNumber>
    </recommendedName>
</protein>
<dbReference type="InterPro" id="IPR050351">
    <property type="entry name" value="BphY/WalK/GraS-like"/>
</dbReference>
<dbReference type="EMBL" id="JAGQLI010000182">
    <property type="protein sequence ID" value="MCA9379434.1"/>
    <property type="molecule type" value="Genomic_DNA"/>
</dbReference>
<dbReference type="SUPFAM" id="SSF47384">
    <property type="entry name" value="Homodimeric domain of signal transducing histidine kinase"/>
    <property type="match status" value="1"/>
</dbReference>
<evidence type="ECO:0000256" key="3">
    <source>
        <dbReference type="ARBA" id="ARBA00022553"/>
    </source>
</evidence>
<keyword evidence="4" id="KW-0808">Transferase</keyword>
<dbReference type="FunFam" id="1.10.287.130:FF:000001">
    <property type="entry name" value="Two-component sensor histidine kinase"/>
    <property type="match status" value="1"/>
</dbReference>
<comment type="catalytic activity">
    <reaction evidence="1">
        <text>ATP + protein L-histidine = ADP + protein N-phospho-L-histidine.</text>
        <dbReference type="EC" id="2.7.13.3"/>
    </reaction>
</comment>
<dbReference type="PROSITE" id="PS50109">
    <property type="entry name" value="HIS_KIN"/>
    <property type="match status" value="1"/>
</dbReference>
<accession>A0A955I7W9</accession>
<gene>
    <name evidence="9" type="ORF">KC640_03315</name>
</gene>
<sequence>MLTKTDPLQSLQKDMRILLQHLQNHKSSRRFAEANRDTILESINDGVLVLDDQDNIRYTNRKLGEILAIDTLRWQDAHISQFYNFLLDQSTGQDLHRLQTVYYSVLGKQNLVADACELTWPRPKTRYLEVYTGPIRHDQRMYLGRVWKFEDISHQKELEQMKVELVSLASHQLRTPLTAIRGYLKMIEGGDYGELPAKLEQPLSVLMHSTEKMRDLINDLLDVSRLDSGTVEVKLQQVDLVEV</sequence>
<evidence type="ECO:0000256" key="7">
    <source>
        <dbReference type="ARBA" id="ARBA00023136"/>
    </source>
</evidence>
<dbReference type="AlphaFoldDB" id="A0A955I7W9"/>
<evidence type="ECO:0000259" key="8">
    <source>
        <dbReference type="PROSITE" id="PS50109"/>
    </source>
</evidence>
<dbReference type="PANTHER" id="PTHR45453:SF1">
    <property type="entry name" value="PHOSPHATE REGULON SENSOR PROTEIN PHOR"/>
    <property type="match status" value="1"/>
</dbReference>
<dbReference type="InterPro" id="IPR003661">
    <property type="entry name" value="HisK_dim/P_dom"/>
</dbReference>
<dbReference type="PANTHER" id="PTHR45453">
    <property type="entry name" value="PHOSPHATE REGULON SENSOR PROTEIN PHOR"/>
    <property type="match status" value="1"/>
</dbReference>
<dbReference type="EC" id="2.7.13.3" evidence="2"/>
<evidence type="ECO:0000256" key="6">
    <source>
        <dbReference type="ARBA" id="ARBA00023012"/>
    </source>
</evidence>
<dbReference type="SUPFAM" id="SSF55785">
    <property type="entry name" value="PYP-like sensor domain (PAS domain)"/>
    <property type="match status" value="1"/>
</dbReference>
<dbReference type="CDD" id="cd00082">
    <property type="entry name" value="HisKA"/>
    <property type="match status" value="1"/>
</dbReference>
<dbReference type="InterPro" id="IPR005467">
    <property type="entry name" value="His_kinase_dom"/>
</dbReference>
<dbReference type="GO" id="GO:0016036">
    <property type="term" value="P:cellular response to phosphate starvation"/>
    <property type="evidence" value="ECO:0007669"/>
    <property type="project" value="TreeGrafter"/>
</dbReference>
<dbReference type="GO" id="GO:0000155">
    <property type="term" value="F:phosphorelay sensor kinase activity"/>
    <property type="evidence" value="ECO:0007669"/>
    <property type="project" value="InterPro"/>
</dbReference>
<keyword evidence="5" id="KW-0418">Kinase</keyword>
<evidence type="ECO:0000256" key="5">
    <source>
        <dbReference type="ARBA" id="ARBA00022777"/>
    </source>
</evidence>
<name>A0A955I7W9_9BACT</name>
<proteinExistence type="predicted"/>
<dbReference type="InterPro" id="IPR035965">
    <property type="entry name" value="PAS-like_dom_sf"/>
</dbReference>
<keyword evidence="3" id="KW-0597">Phosphoprotein</keyword>
<evidence type="ECO:0000256" key="4">
    <source>
        <dbReference type="ARBA" id="ARBA00022679"/>
    </source>
</evidence>
<dbReference type="Pfam" id="PF00512">
    <property type="entry name" value="HisKA"/>
    <property type="match status" value="1"/>
</dbReference>
<evidence type="ECO:0000256" key="2">
    <source>
        <dbReference type="ARBA" id="ARBA00012438"/>
    </source>
</evidence>
<dbReference type="GO" id="GO:0005886">
    <property type="term" value="C:plasma membrane"/>
    <property type="evidence" value="ECO:0007669"/>
    <property type="project" value="TreeGrafter"/>
</dbReference>
<evidence type="ECO:0000313" key="10">
    <source>
        <dbReference type="Proteomes" id="UP000760819"/>
    </source>
</evidence>
<reference evidence="9" key="2">
    <citation type="journal article" date="2021" name="Microbiome">
        <title>Successional dynamics and alternative stable states in a saline activated sludge microbial community over 9 years.</title>
        <authorList>
            <person name="Wang Y."/>
            <person name="Ye J."/>
            <person name="Ju F."/>
            <person name="Liu L."/>
            <person name="Boyd J.A."/>
            <person name="Deng Y."/>
            <person name="Parks D.H."/>
            <person name="Jiang X."/>
            <person name="Yin X."/>
            <person name="Woodcroft B.J."/>
            <person name="Tyson G.W."/>
            <person name="Hugenholtz P."/>
            <person name="Polz M.F."/>
            <person name="Zhang T."/>
        </authorList>
    </citation>
    <scope>NUCLEOTIDE SEQUENCE</scope>
    <source>
        <strain evidence="9">HKST-UBA12</strain>
    </source>
</reference>
<dbReference type="CDD" id="cd00130">
    <property type="entry name" value="PAS"/>
    <property type="match status" value="1"/>
</dbReference>
<dbReference type="Gene3D" id="1.10.287.130">
    <property type="match status" value="1"/>
</dbReference>
<dbReference type="Proteomes" id="UP000760819">
    <property type="component" value="Unassembled WGS sequence"/>
</dbReference>
<feature type="domain" description="Histidine kinase" evidence="8">
    <location>
        <begin position="168"/>
        <end position="243"/>
    </location>
</feature>
<evidence type="ECO:0000313" key="9">
    <source>
        <dbReference type="EMBL" id="MCA9379434.1"/>
    </source>
</evidence>
<feature type="non-terminal residue" evidence="9">
    <location>
        <position position="243"/>
    </location>
</feature>
<dbReference type="InterPro" id="IPR036097">
    <property type="entry name" value="HisK_dim/P_sf"/>
</dbReference>
<keyword evidence="7" id="KW-0472">Membrane</keyword>
<dbReference type="Gene3D" id="3.30.450.20">
    <property type="entry name" value="PAS domain"/>
    <property type="match status" value="1"/>
</dbReference>
<evidence type="ECO:0000256" key="1">
    <source>
        <dbReference type="ARBA" id="ARBA00000085"/>
    </source>
</evidence>
<reference evidence="9" key="1">
    <citation type="submission" date="2020-04" db="EMBL/GenBank/DDBJ databases">
        <authorList>
            <person name="Zhang T."/>
        </authorList>
    </citation>
    <scope>NUCLEOTIDE SEQUENCE</scope>
    <source>
        <strain evidence="9">HKST-UBA12</strain>
    </source>
</reference>
<comment type="caution">
    <text evidence="9">The sequence shown here is derived from an EMBL/GenBank/DDBJ whole genome shotgun (WGS) entry which is preliminary data.</text>
</comment>
<dbReference type="SMART" id="SM00388">
    <property type="entry name" value="HisKA"/>
    <property type="match status" value="1"/>
</dbReference>
<organism evidence="9 10">
    <name type="scientific">Candidatus Dojkabacteria bacterium</name>
    <dbReference type="NCBI Taxonomy" id="2099670"/>
    <lineage>
        <taxon>Bacteria</taxon>
        <taxon>Candidatus Dojkabacteria</taxon>
    </lineage>
</organism>